<evidence type="ECO:0000256" key="3">
    <source>
        <dbReference type="ARBA" id="ARBA00022643"/>
    </source>
</evidence>
<dbReference type="CDD" id="cd02801">
    <property type="entry name" value="DUS_like_FMN"/>
    <property type="match status" value="1"/>
</dbReference>
<dbReference type="InterPro" id="IPR035587">
    <property type="entry name" value="DUS-like_FMN-bd"/>
</dbReference>
<evidence type="ECO:0000256" key="4">
    <source>
        <dbReference type="ARBA" id="ARBA00022694"/>
    </source>
</evidence>
<dbReference type="PANTHER" id="PTHR45936:SF1">
    <property type="entry name" value="TRNA-DIHYDROURIDINE(20) SYNTHASE [NAD(P)+]-LIKE"/>
    <property type="match status" value="1"/>
</dbReference>
<evidence type="ECO:0000256" key="5">
    <source>
        <dbReference type="ARBA" id="ARBA00023002"/>
    </source>
</evidence>
<sequence>MSPPSAQEAANKLFTNSTILAPMVRASTTPLRTLAISYGASLVYTEELVDRSIMDTERVINEELGTIDYIKPLSSFPGKVQKRMLADSDNPDCAKGAILLRIDPTLERNKLIYQIGTGEAGLAIKAAERVVGDVSGIDVNMGCPKKFSVSGGMGSALLSDPKRACDIISTLSRNISKPVSAKIRLLHPTDPQPTLDFVRSLINAGANAITIHGRIVEDESQTDARWETLVEVVKSLKHSESVPIIINGDLYTHADIREMRKRSGCDGVMLARPALYNMSLFKEETTYDDTCQTTTEATTAEELPLSEFQTTNHHGHYGYNSPLLSPRTSIIQEYVSYCVRYRNHSKNAKYVVCEMLSARRAPLSRVPFLNMSLEGGQTVNEVCQCRSLSDLVKIWDVKNTLPLPSAQNNATEDVGGMGDLHNYSDDYFLKPDLFDKKAAAKDETGEEKKTDEETPGAKRQKI</sequence>
<comment type="caution">
    <text evidence="8">The sequence shown here is derived from an EMBL/GenBank/DDBJ whole genome shotgun (WGS) entry which is preliminary data.</text>
</comment>
<gene>
    <name evidence="8" type="ORF">ACHAWO_006048</name>
</gene>
<dbReference type="InterPro" id="IPR052582">
    <property type="entry name" value="tRNA-DUS-like"/>
</dbReference>
<keyword evidence="5" id="KW-0560">Oxidoreductase</keyword>
<protein>
    <recommendedName>
        <fullName evidence="7">DUS-like FMN-binding domain-containing protein</fullName>
    </recommendedName>
</protein>
<dbReference type="Pfam" id="PF01207">
    <property type="entry name" value="Dus"/>
    <property type="match status" value="1"/>
</dbReference>
<evidence type="ECO:0000256" key="6">
    <source>
        <dbReference type="SAM" id="MobiDB-lite"/>
    </source>
</evidence>
<keyword evidence="9" id="KW-1185">Reference proteome</keyword>
<dbReference type="PANTHER" id="PTHR45936">
    <property type="entry name" value="TRNA-DIHYDROURIDINE(20) SYNTHASE [NAD(P)+]-LIKE"/>
    <property type="match status" value="1"/>
</dbReference>
<organism evidence="8 9">
    <name type="scientific">Cyclotella atomus</name>
    <dbReference type="NCBI Taxonomy" id="382360"/>
    <lineage>
        <taxon>Eukaryota</taxon>
        <taxon>Sar</taxon>
        <taxon>Stramenopiles</taxon>
        <taxon>Ochrophyta</taxon>
        <taxon>Bacillariophyta</taxon>
        <taxon>Coscinodiscophyceae</taxon>
        <taxon>Thalassiosirophycidae</taxon>
        <taxon>Stephanodiscales</taxon>
        <taxon>Stephanodiscaceae</taxon>
        <taxon>Cyclotella</taxon>
    </lineage>
</organism>
<comment type="cofactor">
    <cofactor evidence="1">
        <name>FMN</name>
        <dbReference type="ChEBI" id="CHEBI:58210"/>
    </cofactor>
</comment>
<feature type="region of interest" description="Disordered" evidence="6">
    <location>
        <begin position="439"/>
        <end position="462"/>
    </location>
</feature>
<dbReference type="EMBL" id="JALLPJ020000432">
    <property type="protein sequence ID" value="KAL3792229.1"/>
    <property type="molecule type" value="Genomic_DNA"/>
</dbReference>
<evidence type="ECO:0000259" key="7">
    <source>
        <dbReference type="Pfam" id="PF01207"/>
    </source>
</evidence>
<keyword evidence="2" id="KW-0285">Flavoprotein</keyword>
<keyword evidence="3" id="KW-0288">FMN</keyword>
<dbReference type="PROSITE" id="PS01136">
    <property type="entry name" value="UPF0034"/>
    <property type="match status" value="1"/>
</dbReference>
<feature type="compositionally biased region" description="Basic and acidic residues" evidence="6">
    <location>
        <begin position="439"/>
        <end position="456"/>
    </location>
</feature>
<evidence type="ECO:0000256" key="2">
    <source>
        <dbReference type="ARBA" id="ARBA00022630"/>
    </source>
</evidence>
<evidence type="ECO:0000313" key="9">
    <source>
        <dbReference type="Proteomes" id="UP001530400"/>
    </source>
</evidence>
<name>A0ABD3PX38_9STRA</name>
<dbReference type="SUPFAM" id="SSF51395">
    <property type="entry name" value="FMN-linked oxidoreductases"/>
    <property type="match status" value="1"/>
</dbReference>
<accession>A0ABD3PX38</accession>
<dbReference type="Gene3D" id="3.20.20.70">
    <property type="entry name" value="Aldolase class I"/>
    <property type="match status" value="1"/>
</dbReference>
<reference evidence="8 9" key="1">
    <citation type="submission" date="2024-10" db="EMBL/GenBank/DDBJ databases">
        <title>Updated reference genomes for cyclostephanoid diatoms.</title>
        <authorList>
            <person name="Roberts W.R."/>
            <person name="Alverson A.J."/>
        </authorList>
    </citation>
    <scope>NUCLEOTIDE SEQUENCE [LARGE SCALE GENOMIC DNA]</scope>
    <source>
        <strain evidence="8 9">AJA010-31</strain>
    </source>
</reference>
<proteinExistence type="predicted"/>
<dbReference type="Proteomes" id="UP001530400">
    <property type="component" value="Unassembled WGS sequence"/>
</dbReference>
<dbReference type="GO" id="GO:0002943">
    <property type="term" value="P:tRNA dihydrouridine synthesis"/>
    <property type="evidence" value="ECO:0007669"/>
    <property type="project" value="UniProtKB-ARBA"/>
</dbReference>
<feature type="domain" description="DUS-like FMN-binding" evidence="7">
    <location>
        <begin position="106"/>
        <end position="325"/>
    </location>
</feature>
<evidence type="ECO:0000313" key="8">
    <source>
        <dbReference type="EMBL" id="KAL3792229.1"/>
    </source>
</evidence>
<evidence type="ECO:0000256" key="1">
    <source>
        <dbReference type="ARBA" id="ARBA00001917"/>
    </source>
</evidence>
<keyword evidence="4" id="KW-0819">tRNA processing</keyword>
<dbReference type="InterPro" id="IPR013785">
    <property type="entry name" value="Aldolase_TIM"/>
</dbReference>
<dbReference type="GO" id="GO:0016491">
    <property type="term" value="F:oxidoreductase activity"/>
    <property type="evidence" value="ECO:0007669"/>
    <property type="project" value="UniProtKB-KW"/>
</dbReference>
<dbReference type="InterPro" id="IPR018517">
    <property type="entry name" value="tRNA_hU_synthase_CS"/>
</dbReference>
<dbReference type="AlphaFoldDB" id="A0ABD3PX38"/>